<name>A0A383V7H1_TETOB</name>
<dbReference type="PANTHER" id="PTHR24193:SF121">
    <property type="entry name" value="ADA2A-CONTAINING COMPLEX COMPONENT 3, ISOFORM D"/>
    <property type="match status" value="1"/>
</dbReference>
<sequence>MQGKMGPGALVVPAAPAGPNGISLCTPKSARFRVYDLVEDAPPKNFHEAAERGDTNYLVKTIERTIDFDINMTDKTGRTALHWAAECNQIEAAQTLIDYGCNVKALEGMGRTAVHMAARAAGAEMLGVLLDALPEQERTDLINTADRSGITAVFLAFQRGEEGASCFEYLMAHGARYNQQSLEELGATAAAGGQD</sequence>
<proteinExistence type="predicted"/>
<dbReference type="AlphaFoldDB" id="A0A383V7H1"/>
<accession>A0A383V7H1</accession>
<dbReference type="STRING" id="3088.A0A383V7H1"/>
<dbReference type="InterPro" id="IPR050663">
    <property type="entry name" value="Ankyrin-SOCS_Box"/>
</dbReference>
<evidence type="ECO:0000313" key="2">
    <source>
        <dbReference type="Proteomes" id="UP000256970"/>
    </source>
</evidence>
<dbReference type="Gene3D" id="1.25.40.20">
    <property type="entry name" value="Ankyrin repeat-containing domain"/>
    <property type="match status" value="1"/>
</dbReference>
<dbReference type="SUPFAM" id="SSF48403">
    <property type="entry name" value="Ankyrin repeat"/>
    <property type="match status" value="1"/>
</dbReference>
<reference evidence="1 2" key="1">
    <citation type="submission" date="2016-10" db="EMBL/GenBank/DDBJ databases">
        <authorList>
            <person name="Cai Z."/>
        </authorList>
    </citation>
    <scope>NUCLEOTIDE SEQUENCE [LARGE SCALE GENOMIC DNA]</scope>
</reference>
<dbReference type="GO" id="GO:0045944">
    <property type="term" value="P:positive regulation of transcription by RNA polymerase II"/>
    <property type="evidence" value="ECO:0007669"/>
    <property type="project" value="TreeGrafter"/>
</dbReference>
<dbReference type="GO" id="GO:0000976">
    <property type="term" value="F:transcription cis-regulatory region binding"/>
    <property type="evidence" value="ECO:0007669"/>
    <property type="project" value="TreeGrafter"/>
</dbReference>
<keyword evidence="2" id="KW-1185">Reference proteome</keyword>
<dbReference type="Proteomes" id="UP000256970">
    <property type="component" value="Unassembled WGS sequence"/>
</dbReference>
<dbReference type="EMBL" id="FNXT01000153">
    <property type="protein sequence ID" value="SZX61535.1"/>
    <property type="molecule type" value="Genomic_DNA"/>
</dbReference>
<dbReference type="InterPro" id="IPR002110">
    <property type="entry name" value="Ankyrin_rpt"/>
</dbReference>
<dbReference type="PROSITE" id="PS50297">
    <property type="entry name" value="ANK_REP_REGION"/>
    <property type="match status" value="1"/>
</dbReference>
<dbReference type="PROSITE" id="PS50088">
    <property type="entry name" value="ANK_REPEAT"/>
    <property type="match status" value="1"/>
</dbReference>
<dbReference type="SMART" id="SM00248">
    <property type="entry name" value="ANK"/>
    <property type="match status" value="3"/>
</dbReference>
<dbReference type="InterPro" id="IPR036770">
    <property type="entry name" value="Ankyrin_rpt-contain_sf"/>
</dbReference>
<evidence type="ECO:0000313" key="1">
    <source>
        <dbReference type="EMBL" id="SZX61535.1"/>
    </source>
</evidence>
<dbReference type="GO" id="GO:0005634">
    <property type="term" value="C:nucleus"/>
    <property type="evidence" value="ECO:0007669"/>
    <property type="project" value="TreeGrafter"/>
</dbReference>
<gene>
    <name evidence="1" type="ORF">BQ4739_LOCUS2049</name>
</gene>
<dbReference type="PANTHER" id="PTHR24193">
    <property type="entry name" value="ANKYRIN REPEAT PROTEIN"/>
    <property type="match status" value="1"/>
</dbReference>
<organism evidence="1 2">
    <name type="scientific">Tetradesmus obliquus</name>
    <name type="common">Green alga</name>
    <name type="synonym">Acutodesmus obliquus</name>
    <dbReference type="NCBI Taxonomy" id="3088"/>
    <lineage>
        <taxon>Eukaryota</taxon>
        <taxon>Viridiplantae</taxon>
        <taxon>Chlorophyta</taxon>
        <taxon>core chlorophytes</taxon>
        <taxon>Chlorophyceae</taxon>
        <taxon>CS clade</taxon>
        <taxon>Sphaeropleales</taxon>
        <taxon>Scenedesmaceae</taxon>
        <taxon>Tetradesmus</taxon>
    </lineage>
</organism>
<protein>
    <submittedName>
        <fullName evidence="1">Uncharacterized protein</fullName>
    </submittedName>
</protein>
<dbReference type="Pfam" id="PF12796">
    <property type="entry name" value="Ank_2"/>
    <property type="match status" value="1"/>
</dbReference>